<name>A0A1W1W2L3_9BACT</name>
<dbReference type="AlphaFoldDB" id="A0A1W1W2L3"/>
<proteinExistence type="predicted"/>
<gene>
    <name evidence="1" type="ORF">SAMN00120144_2812</name>
</gene>
<dbReference type="EMBL" id="FWWW01000095">
    <property type="protein sequence ID" value="SMB99862.1"/>
    <property type="molecule type" value="Genomic_DNA"/>
</dbReference>
<keyword evidence="2" id="KW-1185">Reference proteome</keyword>
<accession>A0A1W1W2L3</accession>
<evidence type="ECO:0000313" key="2">
    <source>
        <dbReference type="Proteomes" id="UP000192266"/>
    </source>
</evidence>
<reference evidence="1 2" key="1">
    <citation type="submission" date="2017-04" db="EMBL/GenBank/DDBJ databases">
        <authorList>
            <person name="Afonso C.L."/>
            <person name="Miller P.J."/>
            <person name="Scott M.A."/>
            <person name="Spackman E."/>
            <person name="Goraichik I."/>
            <person name="Dimitrov K.M."/>
            <person name="Suarez D.L."/>
            <person name="Swayne D.E."/>
        </authorList>
    </citation>
    <scope>NUCLEOTIDE SEQUENCE [LARGE SCALE GENOMIC DNA]</scope>
    <source>
        <strain evidence="1 2">DSM 11622</strain>
    </source>
</reference>
<protein>
    <submittedName>
        <fullName evidence="1">Uncharacterized protein</fullName>
    </submittedName>
</protein>
<sequence length="38" mass="4478">MSHLGKLSKAQDWAKWQLQCVHNNWTKVVSNDTFAYLE</sequence>
<dbReference type="STRING" id="645990.SAMN00120144_2812"/>
<dbReference type="Proteomes" id="UP000192266">
    <property type="component" value="Unassembled WGS sequence"/>
</dbReference>
<organism evidence="1 2">
    <name type="scientific">Hymenobacter roseosalivarius DSM 11622</name>
    <dbReference type="NCBI Taxonomy" id="645990"/>
    <lineage>
        <taxon>Bacteria</taxon>
        <taxon>Pseudomonadati</taxon>
        <taxon>Bacteroidota</taxon>
        <taxon>Cytophagia</taxon>
        <taxon>Cytophagales</taxon>
        <taxon>Hymenobacteraceae</taxon>
        <taxon>Hymenobacter</taxon>
    </lineage>
</organism>
<evidence type="ECO:0000313" key="1">
    <source>
        <dbReference type="EMBL" id="SMB99862.1"/>
    </source>
</evidence>